<dbReference type="EMBL" id="MK500278">
    <property type="protein sequence ID" value="QBK84541.1"/>
    <property type="molecule type" value="Genomic_DNA"/>
</dbReference>
<proteinExistence type="predicted"/>
<dbReference type="GO" id="GO:0016020">
    <property type="term" value="C:membrane"/>
    <property type="evidence" value="ECO:0007669"/>
    <property type="project" value="TreeGrafter"/>
</dbReference>
<dbReference type="InterPro" id="IPR000073">
    <property type="entry name" value="AB_hydrolase_1"/>
</dbReference>
<dbReference type="PANTHER" id="PTHR43798">
    <property type="entry name" value="MONOACYLGLYCEROL LIPASE"/>
    <property type="match status" value="1"/>
</dbReference>
<gene>
    <name evidence="2" type="ORF">LCDPAC01_00220</name>
</gene>
<evidence type="ECO:0000259" key="1">
    <source>
        <dbReference type="Pfam" id="PF12697"/>
    </source>
</evidence>
<feature type="domain" description="AB hydrolase-1" evidence="1">
    <location>
        <begin position="112"/>
        <end position="418"/>
    </location>
</feature>
<name>A0A481YQ38_9VIRU</name>
<dbReference type="Gene3D" id="3.40.50.1820">
    <property type="entry name" value="alpha/beta hydrolase"/>
    <property type="match status" value="1"/>
</dbReference>
<dbReference type="GO" id="GO:0047372">
    <property type="term" value="F:monoacylglycerol lipase activity"/>
    <property type="evidence" value="ECO:0007669"/>
    <property type="project" value="TreeGrafter"/>
</dbReference>
<evidence type="ECO:0000313" key="2">
    <source>
        <dbReference type="EMBL" id="QBK84541.1"/>
    </source>
</evidence>
<accession>A0A481YQ38</accession>
<reference evidence="2" key="1">
    <citation type="journal article" date="2019" name="MBio">
        <title>Virus Genomes from Deep Sea Sediments Expand the Ocean Megavirome and Support Independent Origins of Viral Gigantism.</title>
        <authorList>
            <person name="Backstrom D."/>
            <person name="Yutin N."/>
            <person name="Jorgensen S.L."/>
            <person name="Dharamshi J."/>
            <person name="Homa F."/>
            <person name="Zaremba-Niedwiedzka K."/>
            <person name="Spang A."/>
            <person name="Wolf Y.I."/>
            <person name="Koonin E.V."/>
            <person name="Ettema T.J."/>
        </authorList>
    </citation>
    <scope>NUCLEOTIDE SEQUENCE</scope>
</reference>
<dbReference type="GO" id="GO:0046464">
    <property type="term" value="P:acylglycerol catabolic process"/>
    <property type="evidence" value="ECO:0007669"/>
    <property type="project" value="TreeGrafter"/>
</dbReference>
<dbReference type="InterPro" id="IPR029058">
    <property type="entry name" value="AB_hydrolase_fold"/>
</dbReference>
<dbReference type="Pfam" id="PF12697">
    <property type="entry name" value="Abhydrolase_6"/>
    <property type="match status" value="1"/>
</dbReference>
<sequence length="464" mass="53085">MASASIKSTSTEMEFIGNINREKFDQEENLYENLYENKESAALFDAYNGPRDIHVAHDPRPEIYGAYPKARDGVFITSLPRGNISSKDGKRTVKKPLRIAYTVMGNKGPVWVFLHGVPMNRRMKFPIMRRMSRFCRVACFDLLGMGESSMPLDYNWNWETHAAYIPELIEYLLTKEFRLFSKTKVFFQTDDWGSGPGAKVASLKWAQTHLHAKVFLDPIAFSGYFIAEIGTMGRASQLPWGPGKDGTMFEGAVGTFDQQMVQIEKSMVRDTKVTNQWQQRDDLFPYVSTDYERNDSISLVGKMSDLRRLTSLLSITTPDIYTPLTRRLNMWNIRVLAQQAAYLRPASLQPYHRTKNPQGIEYDLITVPTMISWGEQDDMMPAGQVYHYKYAMRNSALRISMIPEAGHFAEKDQPDRIATEYLNYTEEILGLGSLAQPFLGLDGIWKGDEETRAAALKQIYPYKE</sequence>
<dbReference type="SUPFAM" id="SSF53474">
    <property type="entry name" value="alpha/beta-Hydrolases"/>
    <property type="match status" value="1"/>
</dbReference>
<protein>
    <submittedName>
        <fullName evidence="2">Haloalkane dehalogenase</fullName>
    </submittedName>
</protein>
<organism evidence="2">
    <name type="scientific">Pithovirus LCDPAC01</name>
    <dbReference type="NCBI Taxonomy" id="2506600"/>
    <lineage>
        <taxon>Viruses</taxon>
        <taxon>Pithoviruses</taxon>
    </lineage>
</organism>
<dbReference type="PANTHER" id="PTHR43798:SF5">
    <property type="entry name" value="MONOACYLGLYCEROL LIPASE ABHD6"/>
    <property type="match status" value="1"/>
</dbReference>
<dbReference type="InterPro" id="IPR050266">
    <property type="entry name" value="AB_hydrolase_sf"/>
</dbReference>